<dbReference type="GeneID" id="118408422"/>
<dbReference type="AlphaFoldDB" id="A0A9J7KLL7"/>
<dbReference type="GO" id="GO:0016702">
    <property type="term" value="F:oxidoreductase activity, acting on single donors with incorporation of molecular oxygen, incorporation of two atoms of oxygen"/>
    <property type="evidence" value="ECO:0007669"/>
    <property type="project" value="InterPro"/>
</dbReference>
<dbReference type="SUPFAM" id="SSF48484">
    <property type="entry name" value="Lipoxigenase"/>
    <property type="match status" value="1"/>
</dbReference>
<name>A0A9J7KLL7_BRAFL</name>
<dbReference type="InterPro" id="IPR013819">
    <property type="entry name" value="LipOase_C"/>
</dbReference>
<accession>A0A9J7KLL7</accession>
<reference evidence="3" key="1">
    <citation type="submission" date="2025-08" db="UniProtKB">
        <authorList>
            <consortium name="RefSeq"/>
        </authorList>
    </citation>
    <scope>IDENTIFICATION</scope>
    <source>
        <strain evidence="3">S238N-H82</strain>
        <tissue evidence="3">Testes</tissue>
    </source>
</reference>
<keyword evidence="2" id="KW-1185">Reference proteome</keyword>
<gene>
    <name evidence="3" type="primary">LOC118408422</name>
</gene>
<organism evidence="2 3">
    <name type="scientific">Branchiostoma floridae</name>
    <name type="common">Florida lancelet</name>
    <name type="synonym">Amphioxus</name>
    <dbReference type="NCBI Taxonomy" id="7739"/>
    <lineage>
        <taxon>Eukaryota</taxon>
        <taxon>Metazoa</taxon>
        <taxon>Chordata</taxon>
        <taxon>Cephalochordata</taxon>
        <taxon>Leptocardii</taxon>
        <taxon>Amphioxiformes</taxon>
        <taxon>Branchiostomatidae</taxon>
        <taxon>Branchiostoma</taxon>
    </lineage>
</organism>
<evidence type="ECO:0000313" key="2">
    <source>
        <dbReference type="Proteomes" id="UP000001554"/>
    </source>
</evidence>
<dbReference type="RefSeq" id="XP_035665122.1">
    <property type="nucleotide sequence ID" value="XM_035809229.1"/>
</dbReference>
<dbReference type="PROSITE" id="PS51393">
    <property type="entry name" value="LIPOXYGENASE_3"/>
    <property type="match status" value="1"/>
</dbReference>
<evidence type="ECO:0000313" key="3">
    <source>
        <dbReference type="RefSeq" id="XP_035665122.1"/>
    </source>
</evidence>
<dbReference type="Proteomes" id="UP000001554">
    <property type="component" value="Unplaced"/>
</dbReference>
<dbReference type="Gene3D" id="1.20.245.10">
    <property type="entry name" value="Lipoxygenase-1, Domain 5"/>
    <property type="match status" value="1"/>
</dbReference>
<sequence length="162" mass="17799">MTKAAAEGGAGIQGVPGEGEFKTVDDVIATVTSVIFTSTVSRAVSLQMYSQCAFPPNYPLNLVGNPITDKTRLTIDDVLKYVPNKQETLRMMSMTRLLSCKGNLRDTLGDFKNNFLFSPVGKAAVRRFREDMATISASNKKKERSPPFSYLDPDVIQTSCCF</sequence>
<proteinExistence type="predicted"/>
<dbReference type="InterPro" id="IPR036226">
    <property type="entry name" value="LipOase_C_sf"/>
</dbReference>
<protein>
    <submittedName>
        <fullName evidence="3">Polyunsaturated fatty acid lipoxygenase ALOX15B-like</fullName>
    </submittedName>
</protein>
<dbReference type="KEGG" id="bfo:118408422"/>
<feature type="domain" description="Lipoxygenase" evidence="1">
    <location>
        <begin position="1"/>
        <end position="162"/>
    </location>
</feature>
<dbReference type="OrthoDB" id="6330879at2759"/>
<dbReference type="GO" id="GO:0046872">
    <property type="term" value="F:metal ion binding"/>
    <property type="evidence" value="ECO:0007669"/>
    <property type="project" value="InterPro"/>
</dbReference>
<evidence type="ECO:0000259" key="1">
    <source>
        <dbReference type="PROSITE" id="PS51393"/>
    </source>
</evidence>